<accession>A0ABP2RHY5</accession>
<protein>
    <submittedName>
        <fullName evidence="1">Uncharacterized protein</fullName>
    </submittedName>
</protein>
<name>A0ABP2RHY5_9LEPT</name>
<reference evidence="1 2" key="1">
    <citation type="submission" date="2012-08" db="EMBL/GenBank/DDBJ databases">
        <authorList>
            <person name="Harkins D.M."/>
            <person name="Durkin A.S."/>
            <person name="Selengut J.D."/>
            <person name="Sanka R."/>
            <person name="DePew J."/>
            <person name="Purushe J."/>
            <person name="Matthias M.A."/>
            <person name="Vinetz J.M."/>
            <person name="Sutton G.G."/>
            <person name="Nelson W.C."/>
            <person name="Fouts D.E."/>
        </authorList>
    </citation>
    <scope>NUCLEOTIDE SEQUENCE [LARGE SCALE GENOMIC DNA]</scope>
    <source>
        <strain evidence="1 2">MMD4847</strain>
    </source>
</reference>
<proteinExistence type="predicted"/>
<keyword evidence="2" id="KW-1185">Reference proteome</keyword>
<evidence type="ECO:0000313" key="1">
    <source>
        <dbReference type="EMBL" id="EJZ42776.1"/>
    </source>
</evidence>
<sequence length="39" mass="4425">MLKERRLNSVLFAIARLEWKPWAGSMVSSGLASEFQDAE</sequence>
<organism evidence="1 2">
    <name type="scientific">Leptospira licerasiae str. MMD4847</name>
    <dbReference type="NCBI Taxonomy" id="1049971"/>
    <lineage>
        <taxon>Bacteria</taxon>
        <taxon>Pseudomonadati</taxon>
        <taxon>Spirochaetota</taxon>
        <taxon>Spirochaetia</taxon>
        <taxon>Leptospirales</taxon>
        <taxon>Leptospiraceae</taxon>
        <taxon>Leptospira</taxon>
    </lineage>
</organism>
<dbReference type="Proteomes" id="UP000018720">
    <property type="component" value="Unassembled WGS sequence"/>
</dbReference>
<gene>
    <name evidence="1" type="ORF">LEP1GSC178_3070</name>
</gene>
<evidence type="ECO:0000313" key="2">
    <source>
        <dbReference type="Proteomes" id="UP000018720"/>
    </source>
</evidence>
<dbReference type="EMBL" id="AHOM02000004">
    <property type="protein sequence ID" value="EJZ42776.1"/>
    <property type="molecule type" value="Genomic_DNA"/>
</dbReference>
<comment type="caution">
    <text evidence="1">The sequence shown here is derived from an EMBL/GenBank/DDBJ whole genome shotgun (WGS) entry which is preliminary data.</text>
</comment>